<dbReference type="PANTHER" id="PTHR13366:SF0">
    <property type="entry name" value="HEAT REPEAT-CONTAINING PROTEIN 6"/>
    <property type="match status" value="1"/>
</dbReference>
<evidence type="ECO:0000256" key="1">
    <source>
        <dbReference type="SAM" id="MobiDB-lite"/>
    </source>
</evidence>
<dbReference type="SUPFAM" id="SSF48371">
    <property type="entry name" value="ARM repeat"/>
    <property type="match status" value="1"/>
</dbReference>
<evidence type="ECO:0000313" key="3">
    <source>
        <dbReference type="Proteomes" id="UP000054350"/>
    </source>
</evidence>
<evidence type="ECO:0000313" key="2">
    <source>
        <dbReference type="EMBL" id="KNE60266.1"/>
    </source>
</evidence>
<feature type="region of interest" description="Disordered" evidence="1">
    <location>
        <begin position="141"/>
        <end position="165"/>
    </location>
</feature>
<dbReference type="AlphaFoldDB" id="A0A0L0SCR0"/>
<gene>
    <name evidence="2" type="ORF">AMAG_05675</name>
</gene>
<sequence length="770" mass="81309">MHAARRTRRTATRYPHSRGSRCARRSSTRPSLARKALAVVVAHVVAPVQRINDHAASPEDRRLVSATLRALHWVLAEARGALYLAPPTGKSVDAIDPDALTTLVDALHWCIFRAKSNPWLAASTFRTIANSPTLHHAAVTRRRSAASVASPSPSDSDMSDADGAAREPAGKIRLNALTLLATVAHAAGRHLFPHWDKFLGIDASSLLAVMQNDAVAGHPAPTAPTGASFTSLSQKVAMWAAQVHVACLACVEHQPMPSAEAVQLIKTFSTVAATFDYSTRPTDLAAYVAALLDHAAGPDRLVAATALSSLADTLPQLPTASLPAEAVDRILAETTAPKSGAGPEAWRLVAHLAPSLSPTQLDSGWTATTAVFTELLATTEPVTLAVPSRTTSPLAPPVASPVLVCVESLVAAAAAQDRDADWWQAVLDMVVLPLVTREAPGEWVASGWHCLASVPMAVLDVLPRPMQVLLMTTVLAHAAAPEEDESGSETQAQVRAAACRAVGAMVVVPAWQEDDQFLHDAAHTLITASTAAALPIRVRAAWGLANLGSLPLLPLAAPLLSDMTHAALAASTDHDKCRASGVRALGVLYARLLSLDSRRPTSSLESQVMAALSKAIAAGPVKVRWNACRAAKCVLEAKSEFVQADRVVASLRKASKGGKNFKVRIHAAVALGAVGSRVDAGTAAEVVRELLEVVEREGGVQGSGVVAEYQRELVVAAREAADRVLSVVEKEDAGRVRELRARWRELQSQDGVEEGVRAMSVRDGADRDEL</sequence>
<reference evidence="2 3" key="1">
    <citation type="submission" date="2009-11" db="EMBL/GenBank/DDBJ databases">
        <title>Annotation of Allomyces macrogynus ATCC 38327.</title>
        <authorList>
            <consortium name="The Broad Institute Genome Sequencing Platform"/>
            <person name="Russ C."/>
            <person name="Cuomo C."/>
            <person name="Burger G."/>
            <person name="Gray M.W."/>
            <person name="Holland P.W.H."/>
            <person name="King N."/>
            <person name="Lang F.B.F."/>
            <person name="Roger A.J."/>
            <person name="Ruiz-Trillo I."/>
            <person name="Young S.K."/>
            <person name="Zeng Q."/>
            <person name="Gargeya S."/>
            <person name="Fitzgerald M."/>
            <person name="Haas B."/>
            <person name="Abouelleil A."/>
            <person name="Alvarado L."/>
            <person name="Arachchi H.M."/>
            <person name="Berlin A."/>
            <person name="Chapman S.B."/>
            <person name="Gearin G."/>
            <person name="Goldberg J."/>
            <person name="Griggs A."/>
            <person name="Gujja S."/>
            <person name="Hansen M."/>
            <person name="Heiman D."/>
            <person name="Howarth C."/>
            <person name="Larimer J."/>
            <person name="Lui A."/>
            <person name="MacDonald P.J.P."/>
            <person name="McCowen C."/>
            <person name="Montmayeur A."/>
            <person name="Murphy C."/>
            <person name="Neiman D."/>
            <person name="Pearson M."/>
            <person name="Priest M."/>
            <person name="Roberts A."/>
            <person name="Saif S."/>
            <person name="Shea T."/>
            <person name="Sisk P."/>
            <person name="Stolte C."/>
            <person name="Sykes S."/>
            <person name="Wortman J."/>
            <person name="Nusbaum C."/>
            <person name="Birren B."/>
        </authorList>
    </citation>
    <scope>NUCLEOTIDE SEQUENCE [LARGE SCALE GENOMIC DNA]</scope>
    <source>
        <strain evidence="2 3">ATCC 38327</strain>
    </source>
</reference>
<dbReference type="Gene3D" id="1.25.10.10">
    <property type="entry name" value="Leucine-rich Repeat Variant"/>
    <property type="match status" value="1"/>
</dbReference>
<feature type="compositionally biased region" description="Low complexity" evidence="1">
    <location>
        <begin position="145"/>
        <end position="156"/>
    </location>
</feature>
<organism evidence="2 3">
    <name type="scientific">Allomyces macrogynus (strain ATCC 38327)</name>
    <name type="common">Allomyces javanicus var. macrogynus</name>
    <dbReference type="NCBI Taxonomy" id="578462"/>
    <lineage>
        <taxon>Eukaryota</taxon>
        <taxon>Fungi</taxon>
        <taxon>Fungi incertae sedis</taxon>
        <taxon>Blastocladiomycota</taxon>
        <taxon>Blastocladiomycetes</taxon>
        <taxon>Blastocladiales</taxon>
        <taxon>Blastocladiaceae</taxon>
        <taxon>Allomyces</taxon>
    </lineage>
</organism>
<protein>
    <recommendedName>
        <fullName evidence="4">DUF4042 domain-containing protein</fullName>
    </recommendedName>
</protein>
<keyword evidence="3" id="KW-1185">Reference proteome</keyword>
<dbReference type="EMBL" id="GG745336">
    <property type="protein sequence ID" value="KNE60266.1"/>
    <property type="molecule type" value="Genomic_DNA"/>
</dbReference>
<reference evidence="3" key="2">
    <citation type="submission" date="2009-11" db="EMBL/GenBank/DDBJ databases">
        <title>The Genome Sequence of Allomyces macrogynus strain ATCC 38327.</title>
        <authorList>
            <consortium name="The Broad Institute Genome Sequencing Platform"/>
            <person name="Russ C."/>
            <person name="Cuomo C."/>
            <person name="Shea T."/>
            <person name="Young S.K."/>
            <person name="Zeng Q."/>
            <person name="Koehrsen M."/>
            <person name="Haas B."/>
            <person name="Borodovsky M."/>
            <person name="Guigo R."/>
            <person name="Alvarado L."/>
            <person name="Berlin A."/>
            <person name="Borenstein D."/>
            <person name="Chen Z."/>
            <person name="Engels R."/>
            <person name="Freedman E."/>
            <person name="Gellesch M."/>
            <person name="Goldberg J."/>
            <person name="Griggs A."/>
            <person name="Gujja S."/>
            <person name="Heiman D."/>
            <person name="Hepburn T."/>
            <person name="Howarth C."/>
            <person name="Jen D."/>
            <person name="Larson L."/>
            <person name="Lewis B."/>
            <person name="Mehta T."/>
            <person name="Park D."/>
            <person name="Pearson M."/>
            <person name="Roberts A."/>
            <person name="Saif S."/>
            <person name="Shenoy N."/>
            <person name="Sisk P."/>
            <person name="Stolte C."/>
            <person name="Sykes S."/>
            <person name="Walk T."/>
            <person name="White J."/>
            <person name="Yandava C."/>
            <person name="Burger G."/>
            <person name="Gray M.W."/>
            <person name="Holland P.W.H."/>
            <person name="King N."/>
            <person name="Lang F.B.F."/>
            <person name="Roger A.J."/>
            <person name="Ruiz-Trillo I."/>
            <person name="Lander E."/>
            <person name="Nusbaum C."/>
        </authorList>
    </citation>
    <scope>NUCLEOTIDE SEQUENCE [LARGE SCALE GENOMIC DNA]</scope>
    <source>
        <strain evidence="3">ATCC 38327</strain>
    </source>
</reference>
<evidence type="ECO:0008006" key="4">
    <source>
        <dbReference type="Google" id="ProtNLM"/>
    </source>
</evidence>
<accession>A0A0L0SCR0</accession>
<dbReference type="PANTHER" id="PTHR13366">
    <property type="entry name" value="MALARIA ANTIGEN-RELATED"/>
    <property type="match status" value="1"/>
</dbReference>
<dbReference type="InterPro" id="IPR052107">
    <property type="entry name" value="HEAT6"/>
</dbReference>
<name>A0A0L0SCR0_ALLM3</name>
<dbReference type="OrthoDB" id="422637at2759"/>
<dbReference type="VEuPathDB" id="FungiDB:AMAG_05675"/>
<feature type="region of interest" description="Disordered" evidence="1">
    <location>
        <begin position="1"/>
        <end position="29"/>
    </location>
</feature>
<dbReference type="eggNOG" id="KOG4535">
    <property type="taxonomic scope" value="Eukaryota"/>
</dbReference>
<dbReference type="InterPro" id="IPR016024">
    <property type="entry name" value="ARM-type_fold"/>
</dbReference>
<dbReference type="InterPro" id="IPR011989">
    <property type="entry name" value="ARM-like"/>
</dbReference>
<dbReference type="STRING" id="578462.A0A0L0SCR0"/>
<feature type="compositionally biased region" description="Basic residues" evidence="1">
    <location>
        <begin position="1"/>
        <end position="27"/>
    </location>
</feature>
<proteinExistence type="predicted"/>
<dbReference type="Proteomes" id="UP000054350">
    <property type="component" value="Unassembled WGS sequence"/>
</dbReference>